<dbReference type="SUPFAM" id="SSF56645">
    <property type="entry name" value="Acyl-CoA dehydrogenase NM domain-like"/>
    <property type="match status" value="1"/>
</dbReference>
<dbReference type="GO" id="GO:0003995">
    <property type="term" value="F:acyl-CoA dehydrogenase activity"/>
    <property type="evidence" value="ECO:0007669"/>
    <property type="project" value="TreeGrafter"/>
</dbReference>
<feature type="domain" description="Acyl-CoA dehydrogenase/oxidase N-terminal" evidence="7">
    <location>
        <begin position="6"/>
        <end position="97"/>
    </location>
</feature>
<dbReference type="Gene3D" id="2.40.110.10">
    <property type="entry name" value="Butyryl-CoA Dehydrogenase, subunit A, domain 2"/>
    <property type="match status" value="1"/>
</dbReference>
<dbReference type="CDD" id="cd00567">
    <property type="entry name" value="ACAD"/>
    <property type="match status" value="1"/>
</dbReference>
<dbReference type="RefSeq" id="WP_085084263.1">
    <property type="nucleotide sequence ID" value="NZ_BLKV01000003.1"/>
</dbReference>
<evidence type="ECO:0000313" key="9">
    <source>
        <dbReference type="Proteomes" id="UP000465263"/>
    </source>
</evidence>
<dbReference type="Proteomes" id="UP000465263">
    <property type="component" value="Unassembled WGS sequence"/>
</dbReference>
<evidence type="ECO:0000256" key="4">
    <source>
        <dbReference type="ARBA" id="ARBA00022827"/>
    </source>
</evidence>
<keyword evidence="3" id="KW-0285">Flavoprotein</keyword>
<evidence type="ECO:0000256" key="5">
    <source>
        <dbReference type="ARBA" id="ARBA00023002"/>
    </source>
</evidence>
<dbReference type="Pfam" id="PF02771">
    <property type="entry name" value="Acyl-CoA_dh_N"/>
    <property type="match status" value="1"/>
</dbReference>
<dbReference type="InterPro" id="IPR009100">
    <property type="entry name" value="AcylCoA_DH/oxidase_NM_dom_sf"/>
</dbReference>
<sequence>MTELSTESELFVATARAFLDKTAAISGQRELHAQGLSYQPAWWQRAAELGWAGLLVPEELGGGSVSGSGLHDLAAIAQAIGRTVGPGPLYPVSTVLAGLADADNADAHAESIAALVAGEQVATWAADEPGRPFRPHAPSATTTATVLATGTGYRLNGVKDRVEAGAQADLVLLGARTDDGALRQFLIRTDAPGVTVRPQTCVDLVKQYARIEFDDVEVEAAAVVGTAGQTAALIDRQAQVGIALACAESVGILDAVLALTIEWCRDRYSFGRPLASYQALKHRLADMTMWLHAARAITAGAVDKIAARTPDAGMWASAAKSYLGEHAGLLVQECIQLHGGIGVTWEHDLHVYLRRITLYSNLLGTPSEHHQAIFTAANTTEPAA</sequence>
<evidence type="ECO:0000256" key="1">
    <source>
        <dbReference type="ARBA" id="ARBA00001974"/>
    </source>
</evidence>
<evidence type="ECO:0000259" key="6">
    <source>
        <dbReference type="Pfam" id="PF00441"/>
    </source>
</evidence>
<dbReference type="OrthoDB" id="8677713at2"/>
<feature type="domain" description="Acyl-CoA dehydrogenase/oxidase C-terminal" evidence="6">
    <location>
        <begin position="244"/>
        <end position="365"/>
    </location>
</feature>
<dbReference type="InterPro" id="IPR037069">
    <property type="entry name" value="AcylCoA_DH/ox_N_sf"/>
</dbReference>
<dbReference type="EMBL" id="BLKV01000003">
    <property type="protein sequence ID" value="GFG72370.1"/>
    <property type="molecule type" value="Genomic_DNA"/>
</dbReference>
<accession>A0A7I9XS83</accession>
<dbReference type="InterPro" id="IPR046373">
    <property type="entry name" value="Acyl-CoA_Oxase/DH_mid-dom_sf"/>
</dbReference>
<name>A0A7I9XS83_9MYCO</name>
<evidence type="ECO:0000256" key="2">
    <source>
        <dbReference type="ARBA" id="ARBA00009347"/>
    </source>
</evidence>
<dbReference type="Pfam" id="PF00441">
    <property type="entry name" value="Acyl-CoA_dh_1"/>
    <property type="match status" value="1"/>
</dbReference>
<dbReference type="PANTHER" id="PTHR43884:SF20">
    <property type="entry name" value="ACYL-COA DEHYDROGENASE FADE28"/>
    <property type="match status" value="1"/>
</dbReference>
<dbReference type="Gene3D" id="1.10.540.10">
    <property type="entry name" value="Acyl-CoA dehydrogenase/oxidase, N-terminal domain"/>
    <property type="match status" value="1"/>
</dbReference>
<dbReference type="InterPro" id="IPR036250">
    <property type="entry name" value="AcylCo_DH-like_C"/>
</dbReference>
<dbReference type="InterPro" id="IPR013786">
    <property type="entry name" value="AcylCoA_DH/ox_N"/>
</dbReference>
<dbReference type="Gene3D" id="1.20.140.10">
    <property type="entry name" value="Butyryl-CoA Dehydrogenase, subunit A, domain 3"/>
    <property type="match status" value="1"/>
</dbReference>
<dbReference type="AlphaFoldDB" id="A0A7I9XS83"/>
<dbReference type="SUPFAM" id="SSF47203">
    <property type="entry name" value="Acyl-CoA dehydrogenase C-terminal domain-like"/>
    <property type="match status" value="1"/>
</dbReference>
<comment type="similarity">
    <text evidence="2">Belongs to the acyl-CoA dehydrogenase family.</text>
</comment>
<organism evidence="8 9">
    <name type="scientific">Mycolicibacter senuensis</name>
    <dbReference type="NCBI Taxonomy" id="386913"/>
    <lineage>
        <taxon>Bacteria</taxon>
        <taxon>Bacillati</taxon>
        <taxon>Actinomycetota</taxon>
        <taxon>Actinomycetes</taxon>
        <taxon>Mycobacteriales</taxon>
        <taxon>Mycobacteriaceae</taxon>
        <taxon>Mycolicibacter</taxon>
    </lineage>
</organism>
<gene>
    <name evidence="8" type="ORF">MSEN_40900</name>
</gene>
<dbReference type="GO" id="GO:0050660">
    <property type="term" value="F:flavin adenine dinucleotide binding"/>
    <property type="evidence" value="ECO:0007669"/>
    <property type="project" value="InterPro"/>
</dbReference>
<comment type="caution">
    <text evidence="8">The sequence shown here is derived from an EMBL/GenBank/DDBJ whole genome shotgun (WGS) entry which is preliminary data.</text>
</comment>
<evidence type="ECO:0000259" key="7">
    <source>
        <dbReference type="Pfam" id="PF02771"/>
    </source>
</evidence>
<reference evidence="8 9" key="1">
    <citation type="journal article" date="2019" name="Emerg. Microbes Infect.">
        <title>Comprehensive subspecies identification of 175 nontuberculous mycobacteria species based on 7547 genomic profiles.</title>
        <authorList>
            <person name="Matsumoto Y."/>
            <person name="Kinjo T."/>
            <person name="Motooka D."/>
            <person name="Nabeya D."/>
            <person name="Jung N."/>
            <person name="Uechi K."/>
            <person name="Horii T."/>
            <person name="Iida T."/>
            <person name="Fujita J."/>
            <person name="Nakamura S."/>
        </authorList>
    </citation>
    <scope>NUCLEOTIDE SEQUENCE [LARGE SCALE GENOMIC DNA]</scope>
    <source>
        <strain evidence="8 9">JCM 16017</strain>
    </source>
</reference>
<dbReference type="InterPro" id="IPR009075">
    <property type="entry name" value="AcylCo_DH/oxidase_C"/>
</dbReference>
<evidence type="ECO:0000256" key="3">
    <source>
        <dbReference type="ARBA" id="ARBA00022630"/>
    </source>
</evidence>
<protein>
    <submittedName>
        <fullName evidence="8">Acyl-CoA dehydrogenase</fullName>
    </submittedName>
</protein>
<keyword evidence="4" id="KW-0274">FAD</keyword>
<keyword evidence="5" id="KW-0560">Oxidoreductase</keyword>
<keyword evidence="9" id="KW-1185">Reference proteome</keyword>
<dbReference type="PANTHER" id="PTHR43884">
    <property type="entry name" value="ACYL-COA DEHYDROGENASE"/>
    <property type="match status" value="1"/>
</dbReference>
<proteinExistence type="inferred from homology"/>
<comment type="cofactor">
    <cofactor evidence="1">
        <name>FAD</name>
        <dbReference type="ChEBI" id="CHEBI:57692"/>
    </cofactor>
</comment>
<evidence type="ECO:0000313" key="8">
    <source>
        <dbReference type="EMBL" id="GFG72370.1"/>
    </source>
</evidence>